<reference evidence="10 11" key="1">
    <citation type="submission" date="2019-06" db="EMBL/GenBank/DDBJ databases">
        <title>Genome Sequence of the Brown Rot Fungal Pathogen Monilinia fructicola.</title>
        <authorList>
            <person name="De Miccolis Angelini R.M."/>
            <person name="Landi L."/>
            <person name="Abate D."/>
            <person name="Pollastro S."/>
            <person name="Romanazzi G."/>
            <person name="Faretra F."/>
        </authorList>
    </citation>
    <scope>NUCLEOTIDE SEQUENCE [LARGE SCALE GENOMIC DNA]</scope>
    <source>
        <strain evidence="10 11">Mfrc123</strain>
    </source>
</reference>
<comment type="catalytic activity">
    <reaction evidence="7">
        <text>precorrin-2 + NAD(+) = sirohydrochlorin + NADH + 2 H(+)</text>
        <dbReference type="Rhea" id="RHEA:15613"/>
        <dbReference type="ChEBI" id="CHEBI:15378"/>
        <dbReference type="ChEBI" id="CHEBI:57540"/>
        <dbReference type="ChEBI" id="CHEBI:57945"/>
        <dbReference type="ChEBI" id="CHEBI:58351"/>
        <dbReference type="ChEBI" id="CHEBI:58827"/>
        <dbReference type="EC" id="1.3.1.76"/>
    </reaction>
</comment>
<keyword evidence="4" id="KW-0560">Oxidoreductase</keyword>
<dbReference type="SUPFAM" id="SSF48208">
    <property type="entry name" value="Six-hairpin glycosidases"/>
    <property type="match status" value="1"/>
</dbReference>
<dbReference type="SUPFAM" id="SSF75615">
    <property type="entry name" value="Siroheme synthase middle domains-like"/>
    <property type="match status" value="1"/>
</dbReference>
<dbReference type="VEuPathDB" id="FungiDB:MFRU_058g00150"/>
<dbReference type="EC" id="1.3.1.76" evidence="2"/>
<dbReference type="InterPro" id="IPR012341">
    <property type="entry name" value="6hp_glycosidase-like_sf"/>
</dbReference>
<evidence type="ECO:0000259" key="8">
    <source>
        <dbReference type="Pfam" id="PF14823"/>
    </source>
</evidence>
<keyword evidence="6" id="KW-0627">Porphyrin biosynthesis</keyword>
<gene>
    <name evidence="10" type="ORF">EYC84_000511</name>
</gene>
<dbReference type="InterPro" id="IPR028162">
    <property type="entry name" value="Met8_C"/>
</dbReference>
<dbReference type="VEuPathDB" id="FungiDB:MFRU_058g00160"/>
<dbReference type="InterPro" id="IPR008928">
    <property type="entry name" value="6-hairpin_glycosidase_sf"/>
</dbReference>
<accession>A0A5M9JPI5</accession>
<dbReference type="PANTHER" id="PTHR33886:SF9">
    <property type="entry name" value="UNSATURATED RHAMNOGALACTURONAN HYDROLASE (EUROFUNG)"/>
    <property type="match status" value="1"/>
</dbReference>
<dbReference type="Pfam" id="PF14824">
    <property type="entry name" value="Sirohm_synth_M"/>
    <property type="match status" value="1"/>
</dbReference>
<evidence type="ECO:0000256" key="5">
    <source>
        <dbReference type="ARBA" id="ARBA00023027"/>
    </source>
</evidence>
<evidence type="ECO:0000256" key="7">
    <source>
        <dbReference type="ARBA" id="ARBA00047561"/>
    </source>
</evidence>
<protein>
    <recommendedName>
        <fullName evidence="2">precorrin-2 dehydrogenase</fullName>
        <ecNumber evidence="2">1.3.1.76</ecNumber>
    </recommendedName>
</protein>
<dbReference type="GO" id="GO:0043115">
    <property type="term" value="F:precorrin-2 dehydrogenase activity"/>
    <property type="evidence" value="ECO:0007669"/>
    <property type="project" value="UniProtKB-EC"/>
</dbReference>
<organism evidence="10 11">
    <name type="scientific">Monilinia fructicola</name>
    <name type="common">Brown rot fungus</name>
    <name type="synonym">Ciboria fructicola</name>
    <dbReference type="NCBI Taxonomy" id="38448"/>
    <lineage>
        <taxon>Eukaryota</taxon>
        <taxon>Fungi</taxon>
        <taxon>Dikarya</taxon>
        <taxon>Ascomycota</taxon>
        <taxon>Pezizomycotina</taxon>
        <taxon>Leotiomycetes</taxon>
        <taxon>Helotiales</taxon>
        <taxon>Sclerotiniaceae</taxon>
        <taxon>Monilinia</taxon>
    </lineage>
</organism>
<dbReference type="Pfam" id="PF07470">
    <property type="entry name" value="Glyco_hydro_88"/>
    <property type="match status" value="1"/>
</dbReference>
<dbReference type="Gene3D" id="3.40.50.720">
    <property type="entry name" value="NAD(P)-binding Rossmann-like Domain"/>
    <property type="match status" value="1"/>
</dbReference>
<keyword evidence="3" id="KW-0378">Hydrolase</keyword>
<feature type="domain" description="Siroheme biosynthesis protein Met8 C-terminal" evidence="8">
    <location>
        <begin position="176"/>
        <end position="243"/>
    </location>
</feature>
<dbReference type="InterPro" id="IPR052043">
    <property type="entry name" value="PolySaccharide_Degr_Enz"/>
</dbReference>
<dbReference type="Pfam" id="PF14823">
    <property type="entry name" value="Sirohm_synth_C"/>
    <property type="match status" value="1"/>
</dbReference>
<evidence type="ECO:0000256" key="2">
    <source>
        <dbReference type="ARBA" id="ARBA00012400"/>
    </source>
</evidence>
<dbReference type="GO" id="GO:0019354">
    <property type="term" value="P:siroheme biosynthetic process"/>
    <property type="evidence" value="ECO:0007669"/>
    <property type="project" value="UniProtKB-UniPathway"/>
</dbReference>
<feature type="domain" description="Siroheme synthase central" evidence="9">
    <location>
        <begin position="147"/>
        <end position="173"/>
    </location>
</feature>
<dbReference type="EMBL" id="VICG01000006">
    <property type="protein sequence ID" value="KAA8571171.1"/>
    <property type="molecule type" value="Genomic_DNA"/>
</dbReference>
<evidence type="ECO:0000313" key="11">
    <source>
        <dbReference type="Proteomes" id="UP000322873"/>
    </source>
</evidence>
<dbReference type="Gene3D" id="1.10.3280.10">
    <property type="entry name" value="Siroheme synthase, domain 3"/>
    <property type="match status" value="1"/>
</dbReference>
<name>A0A5M9JPI5_MONFR</name>
<keyword evidence="11" id="KW-1185">Reference proteome</keyword>
<sequence length="696" mass="77656">MDNKAPKYIHPNTGKMGEEKFPEIEGGGSLILAWQIKNKRVLVVGGGEVAAGRILNVLNADAKVTVVSPREGLNPEVAYRVEKGQVDFVDRKFEPSDLDNVDMVLTAVDDPEASSQIWKLCKERRIAANIADVPPECDFYFGSVHRDGPLQIMVSTNGKGPRFANIVRRQIASNLPNNIGEGIEKVGKLRQMLRKVAPGPEEGPKRMAWMIKVSDAYSLDDLCEMNEEDMETLLRFYAPNKVPRFKCLQAMKDKSWDLGCLRPLKDESEAFDGSWGFSVGWGKELVDCPFFKNLDIIIMTSACALVHPLLVFLGIRTRSEVLGRRGPRLGFSYTFNHSPDSLLFSDSFIQRGVAKTAQYAQAVFYRGIEMTYNATGNATYINWVKSQVDGAVAADGSILKYPSYPASLDDVRIGTIILDTWARTHETKYKVAADKLRQQFNYNPRTASGGFWHRAPTYPNQMWLDGIFMADVFYAQWTSYFDAANTTAWDDILLQYSLIEQHCRNHTTNLLVHGYDEAKTAVWADPATGASPNVWNRALGWYLMALVDVLDYFPKSHPGHAKLLDWFVTASAGVAAAQDTTGGWWLVMNEPYPGNPKNYIESSGSSMFIYAILKGVRQGYLGSQYIAPMKKGYEYLANKFVAFNGTKGTVNWEGTVVVGSLGSNASFEYYTSIALEENDMKGAGPFLYASVEYEKL</sequence>
<dbReference type="Proteomes" id="UP000322873">
    <property type="component" value="Unassembled WGS sequence"/>
</dbReference>
<dbReference type="InterPro" id="IPR036291">
    <property type="entry name" value="NAD(P)-bd_dom_sf"/>
</dbReference>
<comment type="caution">
    <text evidence="10">The sequence shown here is derived from an EMBL/GenBank/DDBJ whole genome shotgun (WGS) entry which is preliminary data.</text>
</comment>
<proteinExistence type="predicted"/>
<dbReference type="InterPro" id="IPR006367">
    <property type="entry name" value="Sirohaem_synthase_N"/>
</dbReference>
<dbReference type="InterPro" id="IPR010905">
    <property type="entry name" value="Glyco_hydro_88"/>
</dbReference>
<dbReference type="UniPathway" id="UPA00262">
    <property type="reaction ID" value="UER00222"/>
</dbReference>
<dbReference type="PANTHER" id="PTHR33886">
    <property type="entry name" value="UNSATURATED RHAMNOGALACTURONAN HYDROLASE (EUROFUNG)"/>
    <property type="match status" value="1"/>
</dbReference>
<evidence type="ECO:0000259" key="9">
    <source>
        <dbReference type="Pfam" id="PF14824"/>
    </source>
</evidence>
<evidence type="ECO:0000256" key="4">
    <source>
        <dbReference type="ARBA" id="ARBA00023002"/>
    </source>
</evidence>
<dbReference type="Gene3D" id="3.30.160.110">
    <property type="entry name" value="Siroheme synthase, domain 2"/>
    <property type="match status" value="1"/>
</dbReference>
<dbReference type="Pfam" id="PF13241">
    <property type="entry name" value="NAD_binding_7"/>
    <property type="match status" value="1"/>
</dbReference>
<dbReference type="NCBIfam" id="TIGR01470">
    <property type="entry name" value="cysG_Nterm"/>
    <property type="match status" value="1"/>
</dbReference>
<dbReference type="Gene3D" id="1.50.10.10">
    <property type="match status" value="1"/>
</dbReference>
<evidence type="ECO:0000256" key="3">
    <source>
        <dbReference type="ARBA" id="ARBA00022801"/>
    </source>
</evidence>
<dbReference type="SUPFAM" id="SSF51735">
    <property type="entry name" value="NAD(P)-binding Rossmann-fold domains"/>
    <property type="match status" value="1"/>
</dbReference>
<evidence type="ECO:0000313" key="10">
    <source>
        <dbReference type="EMBL" id="KAA8571171.1"/>
    </source>
</evidence>
<evidence type="ECO:0000256" key="6">
    <source>
        <dbReference type="ARBA" id="ARBA00023244"/>
    </source>
</evidence>
<dbReference type="GO" id="GO:0016787">
    <property type="term" value="F:hydrolase activity"/>
    <property type="evidence" value="ECO:0007669"/>
    <property type="project" value="UniProtKB-KW"/>
</dbReference>
<evidence type="ECO:0000256" key="1">
    <source>
        <dbReference type="ARBA" id="ARBA00005010"/>
    </source>
</evidence>
<dbReference type="GO" id="GO:0005975">
    <property type="term" value="P:carbohydrate metabolic process"/>
    <property type="evidence" value="ECO:0007669"/>
    <property type="project" value="InterPro"/>
</dbReference>
<dbReference type="InterPro" id="IPR028281">
    <property type="entry name" value="Sirohaem_synthase_central"/>
</dbReference>
<comment type="pathway">
    <text evidence="1">Porphyrin-containing compound metabolism; siroheme biosynthesis; sirohydrochlorin from precorrin-2: step 1/1.</text>
</comment>
<dbReference type="AlphaFoldDB" id="A0A5M9JPI5"/>
<keyword evidence="5" id="KW-0520">NAD</keyword>